<comment type="caution">
    <text evidence="4">The sequence shown here is derived from an EMBL/GenBank/DDBJ whole genome shotgun (WGS) entry which is preliminary data.</text>
</comment>
<dbReference type="SUPFAM" id="SSF82171">
    <property type="entry name" value="DPP6 N-terminal domain-like"/>
    <property type="match status" value="1"/>
</dbReference>
<dbReference type="Gene3D" id="3.40.50.1820">
    <property type="entry name" value="alpha/beta hydrolase"/>
    <property type="match status" value="1"/>
</dbReference>
<name>A0ABU4JJZ4_9FLAO</name>
<evidence type="ECO:0000259" key="3">
    <source>
        <dbReference type="Pfam" id="PF00326"/>
    </source>
</evidence>
<evidence type="ECO:0000313" key="4">
    <source>
        <dbReference type="EMBL" id="MDW8550026.1"/>
    </source>
</evidence>
<dbReference type="InterPro" id="IPR001375">
    <property type="entry name" value="Peptidase_S9_cat"/>
</dbReference>
<dbReference type="PANTHER" id="PTHR42776">
    <property type="entry name" value="SERINE PEPTIDASE S9 FAMILY MEMBER"/>
    <property type="match status" value="1"/>
</dbReference>
<feature type="signal peptide" evidence="2">
    <location>
        <begin position="1"/>
        <end position="19"/>
    </location>
</feature>
<dbReference type="Pfam" id="PF00326">
    <property type="entry name" value="Peptidase_S9"/>
    <property type="match status" value="1"/>
</dbReference>
<accession>A0ABU4JJZ4</accession>
<evidence type="ECO:0000256" key="1">
    <source>
        <dbReference type="ARBA" id="ARBA00022801"/>
    </source>
</evidence>
<dbReference type="EMBL" id="JAMXLT020000025">
    <property type="protein sequence ID" value="MDW8550026.1"/>
    <property type="molecule type" value="Genomic_DNA"/>
</dbReference>
<evidence type="ECO:0000256" key="2">
    <source>
        <dbReference type="SAM" id="SignalP"/>
    </source>
</evidence>
<keyword evidence="2" id="KW-0732">Signal</keyword>
<gene>
    <name evidence="4" type="ORF">NG800_013960</name>
</gene>
<proteinExistence type="predicted"/>
<feature type="chain" id="PRO_5046118539" evidence="2">
    <location>
        <begin position="20"/>
        <end position="833"/>
    </location>
</feature>
<dbReference type="RefSeq" id="WP_063970950.1">
    <property type="nucleotide sequence ID" value="NZ_JAMXLT020000025.1"/>
</dbReference>
<sequence length="833" mass="95714">MAIKIKNWGLLLYALTSHALISAQATKKDTLENWISGYSTWSRINVSDNGRWLLARKLYYKNTDSIMVFDTERPGVPVDHLVRKNIRQSFLGQHCLLALGADTLVLKDLLKGTTDRFVGIRKADVVPSRDQFFILHTDGALGIYGSSGRSNRVFREVESVVSDNRSQLYYQKKNNNMIEVFNGYNKKEEPIYSTALEIVNTSFSESGDHLFLTEKNKEGALNLIIIRTKDDHLLRHSITPVVSDYIRATELLSGKERSLFVSFIKKQRADASAMVDVWYTNDLKLRQKISGVVSQSAWLVDLNSLETEKLPSLSTHYIPTGISRYFLAYDTEESDNYVDPTATFDIKLFDSDKTELTPVLTKVSAVIFAKDKKQFLLYNTSDRIWYYYDVLKREIFPIHTKGTTKPIFSADGRRIYFGGLNDLWVYDILRHRLMPTQSFSGKNVRISNVKTTELDQFSRLQISMQHLDSNLLLLDVQDKTSKKSAYYSFNKGKTKMIIPWKDRRLKDFAASKNNSFYSIEETYNSYPQIYKYTANASVEKLLSSVPAKDSTGLDGIKREILKYRNSLGVELEGHLYYPKNFTESKSFPVIVKVYQEQNGLAHHYLLPQVDEEGFNIRMLLERGYFVFLPDTIVDERGPGISALDCVNSGLDAILKYSYIDQSKIGLTGHSFGGYETNFIATRSDRFAAYVSGSGISSLITKYFTYNYPLQMPDYSRMELAQYQMKRSYAENGDHYRENNPIDHIQDVRSPILLWTGMKDENVSPDETMAFYIGLLRNKKPAIALFYRDKGHSLGMLTPESLDLTTRCLEWWDYFLKGQRSVDWINEIMKKDAQ</sequence>
<dbReference type="PANTHER" id="PTHR42776:SF27">
    <property type="entry name" value="DIPEPTIDYL PEPTIDASE FAMILY MEMBER 6"/>
    <property type="match status" value="1"/>
</dbReference>
<dbReference type="InterPro" id="IPR029058">
    <property type="entry name" value="AB_hydrolase_fold"/>
</dbReference>
<evidence type="ECO:0000313" key="5">
    <source>
        <dbReference type="Proteomes" id="UP001204439"/>
    </source>
</evidence>
<keyword evidence="1" id="KW-0378">Hydrolase</keyword>
<dbReference type="Proteomes" id="UP001204439">
    <property type="component" value="Unassembled WGS sequence"/>
</dbReference>
<keyword evidence="5" id="KW-1185">Reference proteome</keyword>
<reference evidence="4 5" key="1">
    <citation type="submission" date="2023-11" db="EMBL/GenBank/DDBJ databases">
        <title>First isolation, identification, and characterization of non-pathogenic Epilithonimonas ginsengisoli isolated from diseased farmed rainbow trout (Oncorhynchus mykiss) in Chile.</title>
        <authorList>
            <person name="Miranda C.D."/>
            <person name="Irgang R."/>
            <person name="Concha C."/>
            <person name="Rojas R."/>
            <person name="Avendano R."/>
        </authorList>
    </citation>
    <scope>NUCLEOTIDE SEQUENCE [LARGE SCALE GENOMIC DNA]</scope>
    <source>
        <strain evidence="4 5">FP99</strain>
    </source>
</reference>
<dbReference type="SUPFAM" id="SSF53474">
    <property type="entry name" value="alpha/beta-Hydrolases"/>
    <property type="match status" value="1"/>
</dbReference>
<feature type="domain" description="Peptidase S9 prolyl oligopeptidase catalytic" evidence="3">
    <location>
        <begin position="649"/>
        <end position="816"/>
    </location>
</feature>
<protein>
    <submittedName>
        <fullName evidence="4">Prolyl oligopeptidase family serine peptidase</fullName>
    </submittedName>
</protein>
<organism evidence="4 5">
    <name type="scientific">Epilithonimonas ginsengisoli</name>
    <dbReference type="NCBI Taxonomy" id="1245592"/>
    <lineage>
        <taxon>Bacteria</taxon>
        <taxon>Pseudomonadati</taxon>
        <taxon>Bacteroidota</taxon>
        <taxon>Flavobacteriia</taxon>
        <taxon>Flavobacteriales</taxon>
        <taxon>Weeksellaceae</taxon>
        <taxon>Chryseobacterium group</taxon>
        <taxon>Epilithonimonas</taxon>
    </lineage>
</organism>